<keyword evidence="4" id="KW-0472">Membrane</keyword>
<gene>
    <name evidence="6" type="ORF">KSP39_PZI003586</name>
</gene>
<evidence type="ECO:0000313" key="6">
    <source>
        <dbReference type="EMBL" id="KAK8952123.1"/>
    </source>
</evidence>
<comment type="subcellular location">
    <subcellularLocation>
        <location evidence="1">Membrane</location>
        <topology evidence="1">Single-pass membrane protein</topology>
    </subcellularLocation>
</comment>
<keyword evidence="2" id="KW-0812">Transmembrane</keyword>
<evidence type="ECO:0000256" key="3">
    <source>
        <dbReference type="ARBA" id="ARBA00022989"/>
    </source>
</evidence>
<evidence type="ECO:0000313" key="7">
    <source>
        <dbReference type="Proteomes" id="UP001418222"/>
    </source>
</evidence>
<evidence type="ECO:0000256" key="1">
    <source>
        <dbReference type="ARBA" id="ARBA00004167"/>
    </source>
</evidence>
<organism evidence="6 7">
    <name type="scientific">Platanthera zijinensis</name>
    <dbReference type="NCBI Taxonomy" id="2320716"/>
    <lineage>
        <taxon>Eukaryota</taxon>
        <taxon>Viridiplantae</taxon>
        <taxon>Streptophyta</taxon>
        <taxon>Embryophyta</taxon>
        <taxon>Tracheophyta</taxon>
        <taxon>Spermatophyta</taxon>
        <taxon>Magnoliopsida</taxon>
        <taxon>Liliopsida</taxon>
        <taxon>Asparagales</taxon>
        <taxon>Orchidaceae</taxon>
        <taxon>Orchidoideae</taxon>
        <taxon>Orchideae</taxon>
        <taxon>Orchidinae</taxon>
        <taxon>Platanthera</taxon>
    </lineage>
</organism>
<evidence type="ECO:0000256" key="4">
    <source>
        <dbReference type="ARBA" id="ARBA00023136"/>
    </source>
</evidence>
<name>A0AAP0GD58_9ASPA</name>
<accession>A0AAP0GD58</accession>
<dbReference type="GO" id="GO:0016020">
    <property type="term" value="C:membrane"/>
    <property type="evidence" value="ECO:0007669"/>
    <property type="project" value="UniProtKB-SubCell"/>
</dbReference>
<comment type="caution">
    <text evidence="6">The sequence shown here is derived from an EMBL/GenBank/DDBJ whole genome shotgun (WGS) entry which is preliminary data.</text>
</comment>
<dbReference type="Proteomes" id="UP001418222">
    <property type="component" value="Unassembled WGS sequence"/>
</dbReference>
<keyword evidence="3" id="KW-1133">Transmembrane helix</keyword>
<keyword evidence="7" id="KW-1185">Reference proteome</keyword>
<comment type="similarity">
    <text evidence="5">Belongs to the ROH1 family.</text>
</comment>
<dbReference type="AlphaFoldDB" id="A0AAP0GD58"/>
<dbReference type="PANTHER" id="PTHR31509">
    <property type="entry name" value="BPS1-LIKE PROTEIN"/>
    <property type="match status" value="1"/>
</dbReference>
<proteinExistence type="inferred from homology"/>
<reference evidence="6 7" key="1">
    <citation type="journal article" date="2022" name="Nat. Plants">
        <title>Genomes of leafy and leafless Platanthera orchids illuminate the evolution of mycoheterotrophy.</title>
        <authorList>
            <person name="Li M.H."/>
            <person name="Liu K.W."/>
            <person name="Li Z."/>
            <person name="Lu H.C."/>
            <person name="Ye Q.L."/>
            <person name="Zhang D."/>
            <person name="Wang J.Y."/>
            <person name="Li Y.F."/>
            <person name="Zhong Z.M."/>
            <person name="Liu X."/>
            <person name="Yu X."/>
            <person name="Liu D.K."/>
            <person name="Tu X.D."/>
            <person name="Liu B."/>
            <person name="Hao Y."/>
            <person name="Liao X.Y."/>
            <person name="Jiang Y.T."/>
            <person name="Sun W.H."/>
            <person name="Chen J."/>
            <person name="Chen Y.Q."/>
            <person name="Ai Y."/>
            <person name="Zhai J.W."/>
            <person name="Wu S.S."/>
            <person name="Zhou Z."/>
            <person name="Hsiao Y.Y."/>
            <person name="Wu W.L."/>
            <person name="Chen Y.Y."/>
            <person name="Lin Y.F."/>
            <person name="Hsu J.L."/>
            <person name="Li C.Y."/>
            <person name="Wang Z.W."/>
            <person name="Zhao X."/>
            <person name="Zhong W.Y."/>
            <person name="Ma X.K."/>
            <person name="Ma L."/>
            <person name="Huang J."/>
            <person name="Chen G.Z."/>
            <person name="Huang M.Z."/>
            <person name="Huang L."/>
            <person name="Peng D.H."/>
            <person name="Luo Y.B."/>
            <person name="Zou S.Q."/>
            <person name="Chen S.P."/>
            <person name="Lan S."/>
            <person name="Tsai W.C."/>
            <person name="Van de Peer Y."/>
            <person name="Liu Z.J."/>
        </authorList>
    </citation>
    <scope>NUCLEOTIDE SEQUENCE [LARGE SCALE GENOMIC DNA]</scope>
    <source>
        <strain evidence="6">Lor287</strain>
    </source>
</reference>
<dbReference type="InterPro" id="IPR008511">
    <property type="entry name" value="ROH1-like"/>
</dbReference>
<protein>
    <submittedName>
        <fullName evidence="6">Uncharacterized protein</fullName>
    </submittedName>
</protein>
<dbReference type="EMBL" id="JBBWWQ010000003">
    <property type="protein sequence ID" value="KAK8952123.1"/>
    <property type="molecule type" value="Genomic_DNA"/>
</dbReference>
<evidence type="ECO:0000256" key="5">
    <source>
        <dbReference type="ARBA" id="ARBA00035114"/>
    </source>
</evidence>
<evidence type="ECO:0000256" key="2">
    <source>
        <dbReference type="ARBA" id="ARBA00022692"/>
    </source>
</evidence>
<sequence>MPAMEYQGSSVPFGAIGRSLLSLRRDQVHAMDGSHEHASSREQELDSFQRHVAGHFAGLSSSGGEELLSLAWVRKLLNSFLLCQEEFRVVLYNNRPILSRPPLDRFITEFYERGVKALDVCNAIRDGIDQVRQWQKHIEIVLVALDPCQIPIGEGQIRRAKKALTDLAMLMLDEKDPASILAHRNRSFGRSNQTAGKDHHRTTTGGHLRSLSWSVSRSWSAARQLQAIGSNINAPRGNEIAATSGLAISVYTMNAVLHFVMWALVASIPCQDRGFQAHFSIPRSFSWGASILSLHDKIMEESKKRERKNTAGLLKEIHQIERCTRHLLELTDSLQFPMAEEKETELRKEVEELGAIFDSVKEGLEPFESQVRDVFHRIVRSRMEDLDFLRKQE</sequence>
<dbReference type="Pfam" id="PF05633">
    <property type="entry name" value="ROH1-like"/>
    <property type="match status" value="1"/>
</dbReference>